<keyword evidence="6" id="KW-1185">Reference proteome</keyword>
<dbReference type="GO" id="GO:0046872">
    <property type="term" value="F:metal ion binding"/>
    <property type="evidence" value="ECO:0007669"/>
    <property type="project" value="UniProtKB-KW"/>
</dbReference>
<dbReference type="GO" id="GO:0016787">
    <property type="term" value="F:hydrolase activity"/>
    <property type="evidence" value="ECO:0007669"/>
    <property type="project" value="UniProtKB-KW"/>
</dbReference>
<dbReference type="Gene3D" id="3.40.350.10">
    <property type="entry name" value="Creatinase/prolidase N-terminal domain"/>
    <property type="match status" value="2"/>
</dbReference>
<evidence type="ECO:0000259" key="4">
    <source>
        <dbReference type="Pfam" id="PF01321"/>
    </source>
</evidence>
<evidence type="ECO:0000313" key="6">
    <source>
        <dbReference type="Proteomes" id="UP001487740"/>
    </source>
</evidence>
<name>A0AAW0V5P2_SCYPA</name>
<dbReference type="AlphaFoldDB" id="A0AAW0V5P2"/>
<evidence type="ECO:0000256" key="2">
    <source>
        <dbReference type="ARBA" id="ARBA00022723"/>
    </source>
</evidence>
<reference evidence="5 6" key="1">
    <citation type="submission" date="2023-03" db="EMBL/GenBank/DDBJ databases">
        <title>High-quality genome of Scylla paramamosain provides insights in environmental adaptation.</title>
        <authorList>
            <person name="Zhang L."/>
        </authorList>
    </citation>
    <scope>NUCLEOTIDE SEQUENCE [LARGE SCALE GENOMIC DNA]</scope>
    <source>
        <strain evidence="5">LZ_2023a</strain>
        <tissue evidence="5">Muscle</tissue>
    </source>
</reference>
<dbReference type="Pfam" id="PF16189">
    <property type="entry name" value="Creatinase_N_2"/>
    <property type="match status" value="1"/>
</dbReference>
<dbReference type="FunFam" id="3.40.350.10:FF:000003">
    <property type="entry name" value="Xaa-pro aminopeptidase P"/>
    <property type="match status" value="1"/>
</dbReference>
<evidence type="ECO:0000313" key="5">
    <source>
        <dbReference type="EMBL" id="KAK8407637.1"/>
    </source>
</evidence>
<evidence type="ECO:0000256" key="1">
    <source>
        <dbReference type="ARBA" id="ARBA00008766"/>
    </source>
</evidence>
<keyword evidence="2" id="KW-0479">Metal-binding</keyword>
<dbReference type="PANTHER" id="PTHR43763">
    <property type="entry name" value="XAA-PRO AMINOPEPTIDASE 1"/>
    <property type="match status" value="1"/>
</dbReference>
<dbReference type="Proteomes" id="UP001487740">
    <property type="component" value="Unassembled WGS sequence"/>
</dbReference>
<dbReference type="InterPro" id="IPR000587">
    <property type="entry name" value="Creatinase_N"/>
</dbReference>
<dbReference type="InterPro" id="IPR050422">
    <property type="entry name" value="X-Pro_aminopeptidase_P"/>
</dbReference>
<comment type="similarity">
    <text evidence="1">Belongs to the peptidase M24B family.</text>
</comment>
<protein>
    <recommendedName>
        <fullName evidence="4">Creatinase N-terminal domain-containing protein</fullName>
    </recommendedName>
</protein>
<evidence type="ECO:0000256" key="3">
    <source>
        <dbReference type="ARBA" id="ARBA00022801"/>
    </source>
</evidence>
<gene>
    <name evidence="5" type="ORF">O3P69_002290</name>
</gene>
<comment type="caution">
    <text evidence="5">The sequence shown here is derived from an EMBL/GenBank/DDBJ whole genome shotgun (WGS) entry which is preliminary data.</text>
</comment>
<keyword evidence="3" id="KW-0378">Hydrolase</keyword>
<sequence>MAYLYYVAWRRTTSATIMETLIPTSALFLLLLLAYGTEGNVPRQFDSLPVPAHLTATYDISLDDRYNCTAGDGQPPNRVDTTERVARLRQEMANYGLDAYLILTDDEHQNEFVSPADMRLHYVSGFSGSWGVVAVTMEQQALWADSRYFLQADNQLDCHWLLMKTGLAGVPLPAAWLGEVLQAGARVGSDPMIMTATNWMSYATTLSESGIQMVPETTNLVDIIWTDRPPHSTDPAFVLPLQFAGVSWQDKVEQVRTEMLSRGTSMVMLSALDEVAWLLNLRGNDIPYNPVFRGYIILGQEQLQLFTPSEKVTPQVEDHLNTQHCTSGLCVKILDYQAIEDSLKALEDDPFVSSVLINPSTLSYALYNAIPVTKRITGPSPILGMKATKNPVEIKGMRNAHLKDSVALCDFLALLEREVTMGCLLGRTLSSNKI</sequence>
<organism evidence="5 6">
    <name type="scientific">Scylla paramamosain</name>
    <name type="common">Mud crab</name>
    <dbReference type="NCBI Taxonomy" id="85552"/>
    <lineage>
        <taxon>Eukaryota</taxon>
        <taxon>Metazoa</taxon>
        <taxon>Ecdysozoa</taxon>
        <taxon>Arthropoda</taxon>
        <taxon>Crustacea</taxon>
        <taxon>Multicrustacea</taxon>
        <taxon>Malacostraca</taxon>
        <taxon>Eumalacostraca</taxon>
        <taxon>Eucarida</taxon>
        <taxon>Decapoda</taxon>
        <taxon>Pleocyemata</taxon>
        <taxon>Brachyura</taxon>
        <taxon>Eubrachyura</taxon>
        <taxon>Portunoidea</taxon>
        <taxon>Portunidae</taxon>
        <taxon>Portuninae</taxon>
        <taxon>Scylla</taxon>
    </lineage>
</organism>
<accession>A0AAW0V5P2</accession>
<dbReference type="SUPFAM" id="SSF53092">
    <property type="entry name" value="Creatinase/prolidase N-terminal domain"/>
    <property type="match status" value="1"/>
</dbReference>
<dbReference type="PANTHER" id="PTHR43763:SF6">
    <property type="entry name" value="XAA-PRO AMINOPEPTIDASE 1"/>
    <property type="match status" value="1"/>
</dbReference>
<dbReference type="Pfam" id="PF01321">
    <property type="entry name" value="Creatinase_N"/>
    <property type="match status" value="1"/>
</dbReference>
<feature type="domain" description="Creatinase N-terminal" evidence="4">
    <location>
        <begin position="84"/>
        <end position="209"/>
    </location>
</feature>
<dbReference type="EMBL" id="JARAKH010000001">
    <property type="protein sequence ID" value="KAK8407637.1"/>
    <property type="molecule type" value="Genomic_DNA"/>
</dbReference>
<proteinExistence type="inferred from homology"/>
<dbReference type="InterPro" id="IPR029149">
    <property type="entry name" value="Creatin/AminoP/Spt16_N"/>
</dbReference>